<dbReference type="GO" id="GO:0005324">
    <property type="term" value="F:long-chain fatty acid transmembrane transporter activity"/>
    <property type="evidence" value="ECO:0007669"/>
    <property type="project" value="TreeGrafter"/>
</dbReference>
<comment type="similarity">
    <text evidence="1">Belongs to the ATP-dependent AMP-binding enzyme family.</text>
</comment>
<keyword evidence="3" id="KW-0547">Nucleotide-binding</keyword>
<evidence type="ECO:0000256" key="1">
    <source>
        <dbReference type="ARBA" id="ARBA00006432"/>
    </source>
</evidence>
<dbReference type="AlphaFoldDB" id="A0A2J7RL10"/>
<feature type="domain" description="AMP-binding enzyme C-terminal" evidence="10">
    <location>
        <begin position="28"/>
        <end position="103"/>
    </location>
</feature>
<dbReference type="GO" id="GO:0005789">
    <property type="term" value="C:endoplasmic reticulum membrane"/>
    <property type="evidence" value="ECO:0007669"/>
    <property type="project" value="TreeGrafter"/>
</dbReference>
<comment type="caution">
    <text evidence="11">The sequence shown here is derived from an EMBL/GenBank/DDBJ whole genome shotgun (WGS) entry which is preliminary data.</text>
</comment>
<comment type="catalytic activity">
    <reaction evidence="7">
        <text>a very long-chain fatty acid + ATP + CoA = a very long-chain fatty acyl-CoA + AMP + diphosphate</text>
        <dbReference type="Rhea" id="RHEA:54536"/>
        <dbReference type="ChEBI" id="CHEBI:30616"/>
        <dbReference type="ChEBI" id="CHEBI:33019"/>
        <dbReference type="ChEBI" id="CHEBI:57287"/>
        <dbReference type="ChEBI" id="CHEBI:58950"/>
        <dbReference type="ChEBI" id="CHEBI:138261"/>
        <dbReference type="ChEBI" id="CHEBI:456215"/>
    </reaction>
    <physiologicalReaction direction="left-to-right" evidence="7">
        <dbReference type="Rhea" id="RHEA:54537"/>
    </physiologicalReaction>
</comment>
<keyword evidence="4" id="KW-0443">Lipid metabolism</keyword>
<dbReference type="Pfam" id="PF13193">
    <property type="entry name" value="AMP-binding_C"/>
    <property type="match status" value="1"/>
</dbReference>
<evidence type="ECO:0000256" key="8">
    <source>
        <dbReference type="ARBA" id="ARBA00041297"/>
    </source>
</evidence>
<proteinExistence type="inferred from homology"/>
<sequence>MDEYGYIYFKDRTGDTFRWKGENVSTAEVESVIINVIGLKDVAVYGVQVPDQEGRAGMAAIADPNNTLDIKSLANGLEKTLPSYARPIFIRVLEKMDITGTFKIKKIELQEDGFDPSKIKDKLYVRSGKEYVPLTSQLYQDILKGAIKI</sequence>
<organism evidence="11 12">
    <name type="scientific">Cryptotermes secundus</name>
    <dbReference type="NCBI Taxonomy" id="105785"/>
    <lineage>
        <taxon>Eukaryota</taxon>
        <taxon>Metazoa</taxon>
        <taxon>Ecdysozoa</taxon>
        <taxon>Arthropoda</taxon>
        <taxon>Hexapoda</taxon>
        <taxon>Insecta</taxon>
        <taxon>Pterygota</taxon>
        <taxon>Neoptera</taxon>
        <taxon>Polyneoptera</taxon>
        <taxon>Dictyoptera</taxon>
        <taxon>Blattodea</taxon>
        <taxon>Blattoidea</taxon>
        <taxon>Termitoidae</taxon>
        <taxon>Kalotermitidae</taxon>
        <taxon>Cryptotermitinae</taxon>
        <taxon>Cryptotermes</taxon>
    </lineage>
</organism>
<evidence type="ECO:0000313" key="12">
    <source>
        <dbReference type="Proteomes" id="UP000235965"/>
    </source>
</evidence>
<dbReference type="InterPro" id="IPR025110">
    <property type="entry name" value="AMP-bd_C"/>
</dbReference>
<dbReference type="GO" id="GO:0004467">
    <property type="term" value="F:long-chain fatty acid-CoA ligase activity"/>
    <property type="evidence" value="ECO:0007669"/>
    <property type="project" value="UniProtKB-EC"/>
</dbReference>
<reference evidence="11 12" key="1">
    <citation type="submission" date="2017-12" db="EMBL/GenBank/DDBJ databases">
        <title>Hemimetabolous genomes reveal molecular basis of termite eusociality.</title>
        <authorList>
            <person name="Harrison M.C."/>
            <person name="Jongepier E."/>
            <person name="Robertson H.M."/>
            <person name="Arning N."/>
            <person name="Bitard-Feildel T."/>
            <person name="Chao H."/>
            <person name="Childers C.P."/>
            <person name="Dinh H."/>
            <person name="Doddapaneni H."/>
            <person name="Dugan S."/>
            <person name="Gowin J."/>
            <person name="Greiner C."/>
            <person name="Han Y."/>
            <person name="Hu H."/>
            <person name="Hughes D.S.T."/>
            <person name="Huylmans A.-K."/>
            <person name="Kemena C."/>
            <person name="Kremer L.P.M."/>
            <person name="Lee S.L."/>
            <person name="Lopez-Ezquerra A."/>
            <person name="Mallet L."/>
            <person name="Monroy-Kuhn J.M."/>
            <person name="Moser A."/>
            <person name="Murali S.C."/>
            <person name="Muzny D.M."/>
            <person name="Otani S."/>
            <person name="Piulachs M.-D."/>
            <person name="Poelchau M."/>
            <person name="Qu J."/>
            <person name="Schaub F."/>
            <person name="Wada-Katsumata A."/>
            <person name="Worley K.C."/>
            <person name="Xie Q."/>
            <person name="Ylla G."/>
            <person name="Poulsen M."/>
            <person name="Gibbs R.A."/>
            <person name="Schal C."/>
            <person name="Richards S."/>
            <person name="Belles X."/>
            <person name="Korb J."/>
            <person name="Bornberg-Bauer E."/>
        </authorList>
    </citation>
    <scope>NUCLEOTIDE SEQUENCE [LARGE SCALE GENOMIC DNA]</scope>
    <source>
        <tissue evidence="11">Whole body</tissue>
    </source>
</reference>
<keyword evidence="4" id="KW-0276">Fatty acid metabolism</keyword>
<evidence type="ECO:0000256" key="5">
    <source>
        <dbReference type="ARBA" id="ARBA00022840"/>
    </source>
</evidence>
<evidence type="ECO:0000256" key="6">
    <source>
        <dbReference type="ARBA" id="ARBA00026121"/>
    </source>
</evidence>
<keyword evidence="12" id="KW-1185">Reference proteome</keyword>
<keyword evidence="5" id="KW-0067">ATP-binding</keyword>
<dbReference type="SUPFAM" id="SSF56801">
    <property type="entry name" value="Acetyl-CoA synthetase-like"/>
    <property type="match status" value="1"/>
</dbReference>
<protein>
    <recommendedName>
        <fullName evidence="6">long-chain-fatty-acid--CoA ligase</fullName>
        <ecNumber evidence="6">6.2.1.3</ecNumber>
    </recommendedName>
    <alternativeName>
        <fullName evidence="8">Long-chain-fatty-acid--CoA ligase</fullName>
    </alternativeName>
</protein>
<evidence type="ECO:0000256" key="3">
    <source>
        <dbReference type="ARBA" id="ARBA00022741"/>
    </source>
</evidence>
<dbReference type="Proteomes" id="UP000235965">
    <property type="component" value="Unassembled WGS sequence"/>
</dbReference>
<dbReference type="GO" id="GO:0005524">
    <property type="term" value="F:ATP binding"/>
    <property type="evidence" value="ECO:0007669"/>
    <property type="project" value="UniProtKB-KW"/>
</dbReference>
<evidence type="ECO:0000256" key="4">
    <source>
        <dbReference type="ARBA" id="ARBA00022832"/>
    </source>
</evidence>
<evidence type="ECO:0000259" key="10">
    <source>
        <dbReference type="Pfam" id="PF13193"/>
    </source>
</evidence>
<dbReference type="EMBL" id="NEVH01002702">
    <property type="protein sequence ID" value="PNF41523.1"/>
    <property type="molecule type" value="Genomic_DNA"/>
</dbReference>
<dbReference type="InterPro" id="IPR045851">
    <property type="entry name" value="AMP-bd_C_sf"/>
</dbReference>
<dbReference type="PANTHER" id="PTHR43107">
    <property type="entry name" value="LONG-CHAIN FATTY ACID TRANSPORT PROTEIN"/>
    <property type="match status" value="1"/>
</dbReference>
<dbReference type="Gene3D" id="3.30.300.30">
    <property type="match status" value="1"/>
</dbReference>
<dbReference type="FunFam" id="3.30.300.30:FF:000002">
    <property type="entry name" value="Long-chain fatty acid transport protein 1"/>
    <property type="match status" value="1"/>
</dbReference>
<evidence type="ECO:0000256" key="7">
    <source>
        <dbReference type="ARBA" id="ARBA00036527"/>
    </source>
</evidence>
<dbReference type="OrthoDB" id="288590at2759"/>
<evidence type="ECO:0000256" key="2">
    <source>
        <dbReference type="ARBA" id="ARBA00022598"/>
    </source>
</evidence>
<name>A0A2J7RL10_9NEOP</name>
<dbReference type="PANTHER" id="PTHR43107:SF15">
    <property type="entry name" value="FATTY ACID TRANSPORT PROTEIN 3, ISOFORM A"/>
    <property type="match status" value="1"/>
</dbReference>
<dbReference type="EC" id="6.2.1.3" evidence="6"/>
<evidence type="ECO:0000313" key="11">
    <source>
        <dbReference type="EMBL" id="PNF41523.1"/>
    </source>
</evidence>
<comment type="catalytic activity">
    <reaction evidence="9">
        <text>tetracosanoate + ATP + CoA = tetracosanoyl-CoA + AMP + diphosphate</text>
        <dbReference type="Rhea" id="RHEA:33639"/>
        <dbReference type="ChEBI" id="CHEBI:30616"/>
        <dbReference type="ChEBI" id="CHEBI:31014"/>
        <dbReference type="ChEBI" id="CHEBI:33019"/>
        <dbReference type="ChEBI" id="CHEBI:57287"/>
        <dbReference type="ChEBI" id="CHEBI:65052"/>
        <dbReference type="ChEBI" id="CHEBI:456215"/>
    </reaction>
    <physiologicalReaction direction="left-to-right" evidence="9">
        <dbReference type="Rhea" id="RHEA:33640"/>
    </physiologicalReaction>
</comment>
<gene>
    <name evidence="11" type="ORF">B7P43_G13038</name>
</gene>
<dbReference type="GO" id="GO:0044539">
    <property type="term" value="P:long-chain fatty acid import into cell"/>
    <property type="evidence" value="ECO:0007669"/>
    <property type="project" value="TreeGrafter"/>
</dbReference>
<dbReference type="GO" id="GO:0005886">
    <property type="term" value="C:plasma membrane"/>
    <property type="evidence" value="ECO:0007669"/>
    <property type="project" value="TreeGrafter"/>
</dbReference>
<keyword evidence="2" id="KW-0436">Ligase</keyword>
<accession>A0A2J7RL10</accession>
<evidence type="ECO:0000256" key="9">
    <source>
        <dbReference type="ARBA" id="ARBA00048666"/>
    </source>
</evidence>